<name>A0ABP0TBG6_9BRYO</name>
<evidence type="ECO:0008006" key="5">
    <source>
        <dbReference type="Google" id="ProtNLM"/>
    </source>
</evidence>
<sequence>MAPAASSSNTGKSSSAGRGVAAHQLSNGLYVSGTAERNSKDSKAHRMGVSQMPYTGGNILDSGEIGKMLNIQATTTTPTTHNNNAAGNKKTRSSSPSCQESRSCPASPSAQSNLRSSSFNAAYTSHINNPFTSPTINHCNSSNSNSHSRSHSHSSRTMPFIPARGMTGSQSPSLAATGLITGLAASGSGRKANVVVLGNGTTQLQNESHTSATTTTATAASPSPGNSSRTLLASPGASLDRTHGSGQNHGAVATGSVPNNNNSNESVNNLSHVKSFSFMKSIPRLILWSIFSLFVILFAIGAFVLEAAKSVVVLVVVGVLLALVCALLAWNSWWGRQSLLSFVGHHPQSDLRNAKDGQMVCITGVVTCGSLQLESSYQRVKRCAYVSTSLYEYRGYNAKKARDKHRHYTWGLRHLERYAVEFYLSDCETGLRVLVKAGHNAHVIPDVEENTVLDINAKLTSLPIDFLNWLNDRNLSADDRIMRLKEGYVKEGSTVRVMGILQRHENVLMIVPPTRPVTTGCQWLKVLLPVPIDGIILKCTESEKATGIPV</sequence>
<feature type="compositionally biased region" description="Low complexity" evidence="1">
    <location>
        <begin position="210"/>
        <end position="224"/>
    </location>
</feature>
<protein>
    <recommendedName>
        <fullName evidence="5">Ubiquitin-specific protease family C19-related protein</fullName>
    </recommendedName>
</protein>
<dbReference type="PANTHER" id="PTHR33709">
    <property type="entry name" value="OSJNBA0035M09.9 PROTEIN"/>
    <property type="match status" value="1"/>
</dbReference>
<feature type="compositionally biased region" description="Low complexity" evidence="1">
    <location>
        <begin position="93"/>
        <end position="105"/>
    </location>
</feature>
<dbReference type="EMBL" id="OZ019893">
    <property type="protein sequence ID" value="CAK9191231.1"/>
    <property type="molecule type" value="Genomic_DNA"/>
</dbReference>
<feature type="transmembrane region" description="Helical" evidence="2">
    <location>
        <begin position="285"/>
        <end position="305"/>
    </location>
</feature>
<evidence type="ECO:0000256" key="1">
    <source>
        <dbReference type="SAM" id="MobiDB-lite"/>
    </source>
</evidence>
<feature type="compositionally biased region" description="Low complexity" evidence="1">
    <location>
        <begin position="1"/>
        <end position="16"/>
    </location>
</feature>
<keyword evidence="2" id="KW-0812">Transmembrane</keyword>
<feature type="region of interest" description="Disordered" evidence="1">
    <location>
        <begin position="134"/>
        <end position="172"/>
    </location>
</feature>
<keyword evidence="2" id="KW-0472">Membrane</keyword>
<dbReference type="InterPro" id="IPR040339">
    <property type="entry name" value="At1g16860-like"/>
</dbReference>
<evidence type="ECO:0000256" key="2">
    <source>
        <dbReference type="SAM" id="Phobius"/>
    </source>
</evidence>
<feature type="compositionally biased region" description="Low complexity" evidence="1">
    <location>
        <begin position="75"/>
        <end position="86"/>
    </location>
</feature>
<feature type="compositionally biased region" description="Low complexity" evidence="1">
    <location>
        <begin position="137"/>
        <end position="147"/>
    </location>
</feature>
<keyword evidence="2" id="KW-1133">Transmembrane helix</keyword>
<accession>A0ABP0TBG6</accession>
<evidence type="ECO:0000313" key="3">
    <source>
        <dbReference type="EMBL" id="CAK9191231.1"/>
    </source>
</evidence>
<proteinExistence type="predicted"/>
<keyword evidence="4" id="KW-1185">Reference proteome</keyword>
<feature type="compositionally biased region" description="Polar residues" evidence="1">
    <location>
        <begin position="106"/>
        <end position="115"/>
    </location>
</feature>
<evidence type="ECO:0000313" key="4">
    <source>
        <dbReference type="Proteomes" id="UP001497512"/>
    </source>
</evidence>
<feature type="region of interest" description="Disordered" evidence="1">
    <location>
        <begin position="205"/>
        <end position="263"/>
    </location>
</feature>
<feature type="transmembrane region" description="Helical" evidence="2">
    <location>
        <begin position="311"/>
        <end position="330"/>
    </location>
</feature>
<feature type="region of interest" description="Disordered" evidence="1">
    <location>
        <begin position="75"/>
        <end position="115"/>
    </location>
</feature>
<dbReference type="Proteomes" id="UP001497512">
    <property type="component" value="Chromosome 1"/>
</dbReference>
<gene>
    <name evidence="3" type="ORF">CSSPTR1EN2_LOCUS1287</name>
</gene>
<reference evidence="3 4" key="1">
    <citation type="submission" date="2024-02" db="EMBL/GenBank/DDBJ databases">
        <authorList>
            <consortium name="ELIXIR-Norway"/>
            <consortium name="Elixir Norway"/>
        </authorList>
    </citation>
    <scope>NUCLEOTIDE SEQUENCE [LARGE SCALE GENOMIC DNA]</scope>
</reference>
<feature type="region of interest" description="Disordered" evidence="1">
    <location>
        <begin position="1"/>
        <end position="57"/>
    </location>
</feature>
<dbReference type="PANTHER" id="PTHR33709:SF4">
    <property type="entry name" value="OS08G0230200 PROTEIN"/>
    <property type="match status" value="1"/>
</dbReference>
<organism evidence="3 4">
    <name type="scientific">Sphagnum troendelagicum</name>
    <dbReference type="NCBI Taxonomy" id="128251"/>
    <lineage>
        <taxon>Eukaryota</taxon>
        <taxon>Viridiplantae</taxon>
        <taxon>Streptophyta</taxon>
        <taxon>Embryophyta</taxon>
        <taxon>Bryophyta</taxon>
        <taxon>Sphagnophytina</taxon>
        <taxon>Sphagnopsida</taxon>
        <taxon>Sphagnales</taxon>
        <taxon>Sphagnaceae</taxon>
        <taxon>Sphagnum</taxon>
    </lineage>
</organism>